<reference evidence="3" key="1">
    <citation type="submission" date="2019-05" db="EMBL/GenBank/DDBJ databases">
        <title>Genome sequence and methylation pattern of the halophilic Archaeon Natrinema versiforme BOL5-4.</title>
        <authorList>
            <person name="DasSarma P."/>
            <person name="Anton B.P."/>
            <person name="DasSarma S.L."/>
            <person name="Martinez F.L."/>
            <person name="Guzman D."/>
            <person name="Roberts R.J."/>
            <person name="DasSarma S."/>
        </authorList>
    </citation>
    <scope>NUCLEOTIDE SEQUENCE [LARGE SCALE GENOMIC DNA]</scope>
    <source>
        <strain evidence="3">BOL5-4</strain>
        <plasmid evidence="3">pnve500</plasmid>
    </source>
</reference>
<dbReference type="Proteomes" id="UP000302218">
    <property type="component" value="Plasmid pNVE500"/>
</dbReference>
<dbReference type="AlphaFoldDB" id="A0A4P8WMA2"/>
<name>A0A4P8WMA2_9EURY</name>
<organism evidence="2 3">
    <name type="scientific">Natrinema versiforme</name>
    <dbReference type="NCBI Taxonomy" id="88724"/>
    <lineage>
        <taxon>Archaea</taxon>
        <taxon>Methanobacteriati</taxon>
        <taxon>Methanobacteriota</taxon>
        <taxon>Stenosarchaea group</taxon>
        <taxon>Halobacteria</taxon>
        <taxon>Halobacteriales</taxon>
        <taxon>Natrialbaceae</taxon>
        <taxon>Natrinema</taxon>
    </lineage>
</organism>
<dbReference type="EMBL" id="CP040331">
    <property type="protein sequence ID" value="QCS44534.1"/>
    <property type="molecule type" value="Genomic_DNA"/>
</dbReference>
<dbReference type="RefSeq" id="WP_138246962.1">
    <property type="nucleotide sequence ID" value="NZ_CP040331.1"/>
</dbReference>
<sequence length="95" mass="10415">MNRRQILGSTGVGLLPFFAGCLTANDETETPTREENNNSTETNGTEETPQLSCSLHIEILEEPPEDAQIVSAEEEHLLAIGSIKRIFEKATTSNK</sequence>
<evidence type="ECO:0000313" key="3">
    <source>
        <dbReference type="Proteomes" id="UP000302218"/>
    </source>
</evidence>
<gene>
    <name evidence="2" type="ORF">FEJ81_19635</name>
</gene>
<feature type="compositionally biased region" description="Low complexity" evidence="1">
    <location>
        <begin position="37"/>
        <end position="48"/>
    </location>
</feature>
<dbReference type="PROSITE" id="PS51257">
    <property type="entry name" value="PROKAR_LIPOPROTEIN"/>
    <property type="match status" value="1"/>
</dbReference>
<dbReference type="KEGG" id="nvr:FEJ81_19635"/>
<evidence type="ECO:0000256" key="1">
    <source>
        <dbReference type="SAM" id="MobiDB-lite"/>
    </source>
</evidence>
<keyword evidence="2" id="KW-0614">Plasmid</keyword>
<proteinExistence type="predicted"/>
<geneLocation type="plasmid" evidence="3">
    <name>pnve500</name>
</geneLocation>
<dbReference type="GeneID" id="40267535"/>
<protein>
    <submittedName>
        <fullName evidence="2">Uncharacterized protein</fullName>
    </submittedName>
</protein>
<accession>A0A4P8WMA2</accession>
<feature type="region of interest" description="Disordered" evidence="1">
    <location>
        <begin position="25"/>
        <end position="49"/>
    </location>
</feature>
<evidence type="ECO:0000313" key="2">
    <source>
        <dbReference type="EMBL" id="QCS44534.1"/>
    </source>
</evidence>